<dbReference type="SUPFAM" id="SSF52540">
    <property type="entry name" value="P-loop containing nucleoside triphosphate hydrolases"/>
    <property type="match status" value="1"/>
</dbReference>
<feature type="transmembrane region" description="Helical" evidence="11">
    <location>
        <begin position="871"/>
        <end position="891"/>
    </location>
</feature>
<feature type="compositionally biased region" description="Pro residues" evidence="10">
    <location>
        <begin position="637"/>
        <end position="649"/>
    </location>
</feature>
<dbReference type="GO" id="GO:0005524">
    <property type="term" value="F:ATP binding"/>
    <property type="evidence" value="ECO:0007669"/>
    <property type="project" value="InterPro"/>
</dbReference>
<keyword evidence="8 11" id="KW-1133">Transmembrane helix</keyword>
<dbReference type="GO" id="GO:0019205">
    <property type="term" value="F:nucleobase-containing compound kinase activity"/>
    <property type="evidence" value="ECO:0007669"/>
    <property type="project" value="InterPro"/>
</dbReference>
<feature type="transmembrane region" description="Helical" evidence="11">
    <location>
        <begin position="816"/>
        <end position="836"/>
    </location>
</feature>
<reference evidence="13 14" key="1">
    <citation type="journal article" date="2024" name="Proc. Natl. Acad. Sci. U.S.A.">
        <title>The genetic regulatory architecture and epigenomic basis for age-related changes in rattlesnake venom.</title>
        <authorList>
            <person name="Hogan M.P."/>
            <person name="Holding M.L."/>
            <person name="Nystrom G.S."/>
            <person name="Colston T.J."/>
            <person name="Bartlett D.A."/>
            <person name="Mason A.J."/>
            <person name="Ellsworth S.A."/>
            <person name="Rautsaw R.M."/>
            <person name="Lawrence K.C."/>
            <person name="Strickland J.L."/>
            <person name="He B."/>
            <person name="Fraser P."/>
            <person name="Margres M.J."/>
            <person name="Gilbert D.M."/>
            <person name="Gibbs H.L."/>
            <person name="Parkinson C.L."/>
            <person name="Rokyta D.R."/>
        </authorList>
    </citation>
    <scope>NUCLEOTIDE SEQUENCE [LARGE SCALE GENOMIC DNA]</scope>
    <source>
        <strain evidence="13">DRR0105</strain>
    </source>
</reference>
<feature type="transmembrane region" description="Helical" evidence="11">
    <location>
        <begin position="708"/>
        <end position="730"/>
    </location>
</feature>
<dbReference type="PANTHER" id="PTHR35578">
    <property type="entry name" value="PROLINE-RICH TRANSMEMBRANE PROTEIN 4-RELATED"/>
    <property type="match status" value="1"/>
</dbReference>
<comment type="caution">
    <text evidence="13">The sequence shown here is derived from an EMBL/GenBank/DDBJ whole genome shotgun (WGS) entry which is preliminary data.</text>
</comment>
<dbReference type="PANTHER" id="PTHR35578:SF6">
    <property type="entry name" value="PROLINE-RICH TRANSMEMBRANE PROTEIN 4"/>
    <property type="match status" value="1"/>
</dbReference>
<evidence type="ECO:0000256" key="3">
    <source>
        <dbReference type="ARBA" id="ARBA00022679"/>
    </source>
</evidence>
<dbReference type="CDD" id="cd01428">
    <property type="entry name" value="ADK"/>
    <property type="match status" value="1"/>
</dbReference>
<gene>
    <name evidence="13" type="ORF">NXF25_013418</name>
</gene>
<dbReference type="EMBL" id="JAOTOJ010000006">
    <property type="protein sequence ID" value="KAK9400399.1"/>
    <property type="molecule type" value="Genomic_DNA"/>
</dbReference>
<evidence type="ECO:0000256" key="8">
    <source>
        <dbReference type="ARBA" id="ARBA00022989"/>
    </source>
</evidence>
<evidence type="ECO:0000256" key="4">
    <source>
        <dbReference type="ARBA" id="ARBA00022692"/>
    </source>
</evidence>
<dbReference type="InterPro" id="IPR052836">
    <property type="entry name" value="PRRT_domain-containing"/>
</dbReference>
<evidence type="ECO:0000256" key="6">
    <source>
        <dbReference type="ARBA" id="ARBA00022741"/>
    </source>
</evidence>
<comment type="subcellular location">
    <subcellularLocation>
        <location evidence="1">Membrane</location>
        <topology evidence="1">Multi-pass membrane protein</topology>
    </subcellularLocation>
</comment>
<feature type="compositionally biased region" description="Low complexity" evidence="10">
    <location>
        <begin position="1083"/>
        <end position="1115"/>
    </location>
</feature>
<keyword evidence="6" id="KW-0547">Nucleotide-binding</keyword>
<dbReference type="Gene3D" id="3.40.50.300">
    <property type="entry name" value="P-loop containing nucleotide triphosphate hydrolases"/>
    <property type="match status" value="2"/>
</dbReference>
<name>A0AAW1BEI7_CROAD</name>
<evidence type="ECO:0000256" key="11">
    <source>
        <dbReference type="SAM" id="Phobius"/>
    </source>
</evidence>
<evidence type="ECO:0000256" key="10">
    <source>
        <dbReference type="SAM" id="MobiDB-lite"/>
    </source>
</evidence>
<dbReference type="SUPFAM" id="SSF47391">
    <property type="entry name" value="Dimerization-anchoring domain of cAMP-dependent PK regulatory subunit"/>
    <property type="match status" value="1"/>
</dbReference>
<feature type="transmembrane region" description="Helical" evidence="11">
    <location>
        <begin position="786"/>
        <end position="804"/>
    </location>
</feature>
<accession>A0AAW1BEI7</accession>
<feature type="transmembrane region" description="Helical" evidence="11">
    <location>
        <begin position="674"/>
        <end position="696"/>
    </location>
</feature>
<feature type="compositionally biased region" description="Low complexity" evidence="10">
    <location>
        <begin position="600"/>
        <end position="614"/>
    </location>
</feature>
<evidence type="ECO:0000256" key="2">
    <source>
        <dbReference type="ARBA" id="ARBA00022553"/>
    </source>
</evidence>
<keyword evidence="2" id="KW-0597">Phosphoprotein</keyword>
<dbReference type="GO" id="GO:0006139">
    <property type="term" value="P:nucleobase-containing compound metabolic process"/>
    <property type="evidence" value="ECO:0007669"/>
    <property type="project" value="InterPro"/>
</dbReference>
<feature type="region of interest" description="Disordered" evidence="10">
    <location>
        <begin position="1074"/>
        <end position="1252"/>
    </location>
</feature>
<keyword evidence="3" id="KW-0808">Transferase</keyword>
<keyword evidence="7 13" id="KW-0418">Kinase</keyword>
<dbReference type="CDD" id="cd22979">
    <property type="entry name" value="DD_AK8"/>
    <property type="match status" value="1"/>
</dbReference>
<evidence type="ECO:0000256" key="1">
    <source>
        <dbReference type="ARBA" id="ARBA00004141"/>
    </source>
</evidence>
<evidence type="ECO:0000313" key="13">
    <source>
        <dbReference type="EMBL" id="KAK9400399.1"/>
    </source>
</evidence>
<sequence length="1266" mass="135804">MDATSKPHQIPPEMGIYAEKHNIFQIMQGLMEALLVARPAKPIDFMIEHLKKNNEEVPRVFIELVRIKLLKKAKEAEGYQTRGEKIPDELWASLLQERLSDVDCETLGWVVDGFPQTRNQALELQDPGYTVLIERNLGKRVDPLTQEVYHTTFDWPVDFTVQKRLVKPEDTSEQATARRLLENHRNMPGIVQTYQDCYKAINADQPCVDVFAQALNFVQSRPHGKSLQAALLSQKYGVVNIFFGDLLREKVAGNTGVGEFIKPFFKMGCPVKDNIALHVLKERLEQDDCRTYGWVLHGFPRDVDQALLFRQIDVEPNRVFFLNLPTEVGLQRICQRATDPISGERYHTIYKPPVEEEVYQRLRRHPKDDPLQVERKTDIYSHRLAELEEHYEDSICLSADQDPYTVFEYIESCLVKPLPICYFWVTSVAAAIPVQHPGCSLPVHPPLSRMVGRSHGGEPPPQSSSSLVIGLASLLGREREGLEDTWRHLYSTSSSSSSSSSSGTLRWRSSCPPTWIPQAAQGTDFASASAEGEPRLRGATFAWRRRAWAGNSGLSFTPWSAFHFGEGRALQGRAARRGLPSGQERPLPSWLNPPPPLLSPGPAESSGSPSVPPGSEEAFVALPACLPDRPDACGSPRPEPGTPPLPPGAPLFVPLHSDWKAALAAWGPAWEAQLYGAGALFALLAALALLALLALPCRRRLAAPEARLLGLLHLLLLGAGSARVGLLFGQADGRRRERLPALAVRLLRDLPLPCLTSALAAALLLLSRRPRAKLSARPGLRPPCLLALLLLGHFSAAAGAVLAAERLPVLLLASRGLFAFLAALLSAALLGCSCLARGEPAQIYDLRSAPPPPPGQGAFASGRRWSRAARAALSAAAFGLLSAGLHAYSVLQALGYGLSPALFGPWPWWALQLSCRLCEAGVGLPLAAFGLHLTCGCSAAGSCRRLAPRPAKPTPLPSSLHWALSQQEKLAALDPGVRGQSDYLPLCAVPPEGPLEARPAWSVLSLTAEAADPTADFQPPSPIDLRRSIDEALSSEGFLRGSGAFSASSILSLDSGPERPPPRAASCLELELDDGAAAPPPRGAATRPSSPASPSRSTAGPPSQSRGSPRASSPAPGGPRGPPPEHSPASLVSEGQPGGDAALTRGESAEVSRQADAVSEGPPPRASDLGWLCGRRRDGSAPGPVAPPSQAAVQGLPSLGKDGDRRAGVSGPAEGAPGFFPRRFGSAQSVESLPAKGPVSEARQAPHDRPSCSLCKHGCRVFSGPG</sequence>
<dbReference type="Proteomes" id="UP001474421">
    <property type="component" value="Unassembled WGS sequence"/>
</dbReference>
<evidence type="ECO:0000256" key="7">
    <source>
        <dbReference type="ARBA" id="ARBA00022777"/>
    </source>
</evidence>
<feature type="compositionally biased region" description="Pro residues" evidence="10">
    <location>
        <begin position="1116"/>
        <end position="1126"/>
    </location>
</feature>
<organism evidence="13 14">
    <name type="scientific">Crotalus adamanteus</name>
    <name type="common">Eastern diamondback rattlesnake</name>
    <dbReference type="NCBI Taxonomy" id="8729"/>
    <lineage>
        <taxon>Eukaryota</taxon>
        <taxon>Metazoa</taxon>
        <taxon>Chordata</taxon>
        <taxon>Craniata</taxon>
        <taxon>Vertebrata</taxon>
        <taxon>Euteleostomi</taxon>
        <taxon>Lepidosauria</taxon>
        <taxon>Squamata</taxon>
        <taxon>Bifurcata</taxon>
        <taxon>Unidentata</taxon>
        <taxon>Episquamata</taxon>
        <taxon>Toxicofera</taxon>
        <taxon>Serpentes</taxon>
        <taxon>Colubroidea</taxon>
        <taxon>Viperidae</taxon>
        <taxon>Crotalinae</taxon>
        <taxon>Crotalus</taxon>
    </lineage>
</organism>
<evidence type="ECO:0000259" key="12">
    <source>
        <dbReference type="Pfam" id="PF25987"/>
    </source>
</evidence>
<evidence type="ECO:0000313" key="14">
    <source>
        <dbReference type="Proteomes" id="UP001474421"/>
    </source>
</evidence>
<dbReference type="Pfam" id="PF25987">
    <property type="entry name" value="PRRT3"/>
    <property type="match status" value="1"/>
</dbReference>
<keyword evidence="4 11" id="KW-0812">Transmembrane</keyword>
<evidence type="ECO:0000256" key="9">
    <source>
        <dbReference type="ARBA" id="ARBA00023136"/>
    </source>
</evidence>
<keyword evidence="5" id="KW-0732">Signal</keyword>
<dbReference type="InterPro" id="IPR027417">
    <property type="entry name" value="P-loop_NTPase"/>
</dbReference>
<dbReference type="Pfam" id="PF00406">
    <property type="entry name" value="ADK"/>
    <property type="match status" value="2"/>
</dbReference>
<dbReference type="InterPro" id="IPR000850">
    <property type="entry name" value="Adenylat/UMP-CMP_kin"/>
</dbReference>
<feature type="region of interest" description="Disordered" evidence="10">
    <location>
        <begin position="630"/>
        <end position="649"/>
    </location>
</feature>
<feature type="region of interest" description="Disordered" evidence="10">
    <location>
        <begin position="573"/>
        <end position="614"/>
    </location>
</feature>
<proteinExistence type="predicted"/>
<evidence type="ECO:0000256" key="5">
    <source>
        <dbReference type="ARBA" id="ARBA00022729"/>
    </source>
</evidence>
<feature type="transmembrane region" description="Helical" evidence="11">
    <location>
        <begin position="750"/>
        <end position="766"/>
    </location>
</feature>
<keyword evidence="14" id="KW-1185">Reference proteome</keyword>
<feature type="domain" description="Proline-rich transmembrane protein 3/4" evidence="12">
    <location>
        <begin position="657"/>
        <end position="940"/>
    </location>
</feature>
<protein>
    <submittedName>
        <fullName evidence="13">Adenylate kinase 8-like</fullName>
    </submittedName>
</protein>
<keyword evidence="9 11" id="KW-0472">Membrane</keyword>
<dbReference type="AlphaFoldDB" id="A0AAW1BEI7"/>
<dbReference type="InterPro" id="IPR059081">
    <property type="entry name" value="PRRT3-4"/>
</dbReference>